<evidence type="ECO:0000256" key="2">
    <source>
        <dbReference type="ARBA" id="ARBA00029447"/>
    </source>
</evidence>
<dbReference type="GO" id="GO:0016020">
    <property type="term" value="C:membrane"/>
    <property type="evidence" value="ECO:0007669"/>
    <property type="project" value="InterPro"/>
</dbReference>
<feature type="transmembrane region" description="Helical" evidence="4">
    <location>
        <begin position="119"/>
        <end position="138"/>
    </location>
</feature>
<sequence>MLAYVIIKMKVISEKRTVNRVIAALYVTMTSAIFIAYLSEVLKHNRTLGYLITLGVVMLIPELVNYFFQTKYPEGDVTKYILTIGYFIMYCIVLLTTYTPSVFTYIMPLLLVLILTHDYKFLITINVCTFIVNVLYAIYNMGFTKNAEDLVFVVNVKIQMVIITIFCVFVFVVARIDARINKQKLREIKTKNDENLKMIDKMLETVRQIEEIVLGINGDVKSLEDSCNMTVSAMSEVSEGTSQTAENIQKQLEMTESIQSEIEDTKELAHTFNKVSMDAGKYIHDGVSNINNLIQSVEKNNCHSRDTIENIRKLEERVKKIDEIIGLIEQISTQTNLLSLNASIEAARAGDAGKGFSVVATEIRNLAEMTAASVKEIQNMVKDINNNTNRVSDSINVFVDGFQEQNKMILDTESNFKGISSKVQVIEEKANLLKGRVDSLNHSNKTIVEAIQNISAISQQTIANSIQTEELSGKNLTYAKDIKSISEQLHRVSNSLRVEG</sequence>
<dbReference type="PANTHER" id="PTHR32089">
    <property type="entry name" value="METHYL-ACCEPTING CHEMOTAXIS PROTEIN MCPB"/>
    <property type="match status" value="1"/>
</dbReference>
<dbReference type="Proteomes" id="UP000199659">
    <property type="component" value="Unassembled WGS sequence"/>
</dbReference>
<dbReference type="RefSeq" id="WP_092559457.1">
    <property type="nucleotide sequence ID" value="NZ_FOYZ01000003.1"/>
</dbReference>
<dbReference type="SUPFAM" id="SSF58104">
    <property type="entry name" value="Methyl-accepting chemotaxis protein (MCP) signaling domain"/>
    <property type="match status" value="1"/>
</dbReference>
<evidence type="ECO:0000313" key="7">
    <source>
        <dbReference type="Proteomes" id="UP000199659"/>
    </source>
</evidence>
<dbReference type="Pfam" id="PF00015">
    <property type="entry name" value="MCPsignal"/>
    <property type="match status" value="1"/>
</dbReference>
<dbReference type="PANTHER" id="PTHR32089:SF112">
    <property type="entry name" value="LYSOZYME-LIKE PROTEIN-RELATED"/>
    <property type="match status" value="1"/>
</dbReference>
<keyword evidence="1 3" id="KW-0807">Transducer</keyword>
<dbReference type="AlphaFoldDB" id="A0A1I6IKH5"/>
<dbReference type="SMART" id="SM00283">
    <property type="entry name" value="MA"/>
    <property type="match status" value="1"/>
</dbReference>
<gene>
    <name evidence="6" type="ORF">SAMN05661086_00842</name>
</gene>
<feature type="domain" description="Methyl-accepting transducer" evidence="5">
    <location>
        <begin position="219"/>
        <end position="469"/>
    </location>
</feature>
<evidence type="ECO:0000259" key="5">
    <source>
        <dbReference type="PROSITE" id="PS50111"/>
    </source>
</evidence>
<feature type="transmembrane region" description="Helical" evidence="4">
    <location>
        <begin position="80"/>
        <end position="99"/>
    </location>
</feature>
<feature type="transmembrane region" description="Helical" evidence="4">
    <location>
        <begin position="150"/>
        <end position="174"/>
    </location>
</feature>
<dbReference type="Gene3D" id="1.10.287.950">
    <property type="entry name" value="Methyl-accepting chemotaxis protein"/>
    <property type="match status" value="1"/>
</dbReference>
<accession>A0A1I6IKH5</accession>
<keyword evidence="7" id="KW-1185">Reference proteome</keyword>
<comment type="similarity">
    <text evidence="2">Belongs to the methyl-accepting chemotaxis (MCP) protein family.</text>
</comment>
<feature type="transmembrane region" description="Helical" evidence="4">
    <location>
        <begin position="50"/>
        <end position="68"/>
    </location>
</feature>
<keyword evidence="4" id="KW-0472">Membrane</keyword>
<keyword evidence="4" id="KW-0812">Transmembrane</keyword>
<name>A0A1I6IKH5_9FIRM</name>
<proteinExistence type="inferred from homology"/>
<dbReference type="EMBL" id="FOYZ01000003">
    <property type="protein sequence ID" value="SFR67222.1"/>
    <property type="molecule type" value="Genomic_DNA"/>
</dbReference>
<protein>
    <submittedName>
        <fullName evidence="6">Methyl-accepting chemotaxis protein</fullName>
    </submittedName>
</protein>
<keyword evidence="4" id="KW-1133">Transmembrane helix</keyword>
<dbReference type="InterPro" id="IPR004090">
    <property type="entry name" value="Chemotax_Me-accpt_rcpt"/>
</dbReference>
<feature type="transmembrane region" description="Helical" evidence="4">
    <location>
        <begin position="21"/>
        <end position="38"/>
    </location>
</feature>
<evidence type="ECO:0000256" key="1">
    <source>
        <dbReference type="ARBA" id="ARBA00023224"/>
    </source>
</evidence>
<evidence type="ECO:0000256" key="3">
    <source>
        <dbReference type="PROSITE-ProRule" id="PRU00284"/>
    </source>
</evidence>
<dbReference type="GO" id="GO:0004888">
    <property type="term" value="F:transmembrane signaling receptor activity"/>
    <property type="evidence" value="ECO:0007669"/>
    <property type="project" value="InterPro"/>
</dbReference>
<dbReference type="GO" id="GO:0007165">
    <property type="term" value="P:signal transduction"/>
    <property type="evidence" value="ECO:0007669"/>
    <property type="project" value="UniProtKB-KW"/>
</dbReference>
<dbReference type="InterPro" id="IPR004089">
    <property type="entry name" value="MCPsignal_dom"/>
</dbReference>
<dbReference type="GO" id="GO:0006935">
    <property type="term" value="P:chemotaxis"/>
    <property type="evidence" value="ECO:0007669"/>
    <property type="project" value="InterPro"/>
</dbReference>
<dbReference type="STRING" id="37658.SAMN05661086_00842"/>
<dbReference type="PRINTS" id="PR00260">
    <property type="entry name" value="CHEMTRNSDUCR"/>
</dbReference>
<organism evidence="6 7">
    <name type="scientific">Anaeromicropila populeti</name>
    <dbReference type="NCBI Taxonomy" id="37658"/>
    <lineage>
        <taxon>Bacteria</taxon>
        <taxon>Bacillati</taxon>
        <taxon>Bacillota</taxon>
        <taxon>Clostridia</taxon>
        <taxon>Lachnospirales</taxon>
        <taxon>Lachnospiraceae</taxon>
        <taxon>Anaeromicropila</taxon>
    </lineage>
</organism>
<reference evidence="6 7" key="1">
    <citation type="submission" date="2016-10" db="EMBL/GenBank/DDBJ databases">
        <authorList>
            <person name="de Groot N.N."/>
        </authorList>
    </citation>
    <scope>NUCLEOTIDE SEQUENCE [LARGE SCALE GENOMIC DNA]</scope>
    <source>
        <strain evidence="6 7">743A</strain>
    </source>
</reference>
<evidence type="ECO:0000256" key="4">
    <source>
        <dbReference type="SAM" id="Phobius"/>
    </source>
</evidence>
<evidence type="ECO:0000313" key="6">
    <source>
        <dbReference type="EMBL" id="SFR67222.1"/>
    </source>
</evidence>
<dbReference type="PROSITE" id="PS50111">
    <property type="entry name" value="CHEMOTAXIS_TRANSDUC_2"/>
    <property type="match status" value="1"/>
</dbReference>